<accession>A0A182FXU4</accession>
<dbReference type="EnsemblMetazoa" id="AALB014460-RA">
    <property type="protein sequence ID" value="AALB014460-PA"/>
    <property type="gene ID" value="AALB014460"/>
</dbReference>
<evidence type="ECO:0000313" key="2">
    <source>
        <dbReference type="Proteomes" id="UP000069272"/>
    </source>
</evidence>
<proteinExistence type="predicted"/>
<sequence>MFLNHQPLYPRTAGGLPLIFASSFCLSFVRSEMVLFIASSSFFTKLLLSFSDFSSWVAVCFCCCKISISLSRTLSSFCCSAFRSSSFWNTLSKLSSTLS</sequence>
<dbReference type="AlphaFoldDB" id="A0A182FXU4"/>
<name>A0A182FXU4_ANOAL</name>
<organism evidence="1 2">
    <name type="scientific">Anopheles albimanus</name>
    <name type="common">New world malaria mosquito</name>
    <dbReference type="NCBI Taxonomy" id="7167"/>
    <lineage>
        <taxon>Eukaryota</taxon>
        <taxon>Metazoa</taxon>
        <taxon>Ecdysozoa</taxon>
        <taxon>Arthropoda</taxon>
        <taxon>Hexapoda</taxon>
        <taxon>Insecta</taxon>
        <taxon>Pterygota</taxon>
        <taxon>Neoptera</taxon>
        <taxon>Endopterygota</taxon>
        <taxon>Diptera</taxon>
        <taxon>Nematocera</taxon>
        <taxon>Culicoidea</taxon>
        <taxon>Culicidae</taxon>
        <taxon>Anophelinae</taxon>
        <taxon>Anopheles</taxon>
    </lineage>
</organism>
<dbReference type="EnsemblMetazoa" id="AALB014460-RB">
    <property type="protein sequence ID" value="AALB014460-PB"/>
    <property type="gene ID" value="AALB014460"/>
</dbReference>
<keyword evidence="2" id="KW-1185">Reference proteome</keyword>
<protein>
    <submittedName>
        <fullName evidence="1">Uncharacterized protein</fullName>
    </submittedName>
</protein>
<dbReference type="Proteomes" id="UP000069272">
    <property type="component" value="Chromosome 3L"/>
</dbReference>
<dbReference type="VEuPathDB" id="VectorBase:AALB014460"/>
<reference evidence="1 2" key="1">
    <citation type="journal article" date="2017" name="G3 (Bethesda)">
        <title>The Physical Genome Mapping of Anopheles albimanus Corrected Scaffold Misassemblies and Identified Interarm Rearrangements in Genus Anopheles.</title>
        <authorList>
            <person name="Artemov G.N."/>
            <person name="Peery A.N."/>
            <person name="Jiang X."/>
            <person name="Tu Z."/>
            <person name="Stegniy V.N."/>
            <person name="Sharakhova M.V."/>
            <person name="Sharakhov I.V."/>
        </authorList>
    </citation>
    <scope>NUCLEOTIDE SEQUENCE [LARGE SCALE GENOMIC DNA]</scope>
    <source>
        <strain evidence="1 2">ALBI9_A</strain>
    </source>
</reference>
<reference evidence="1" key="2">
    <citation type="submission" date="2022-08" db="UniProtKB">
        <authorList>
            <consortium name="EnsemblMetazoa"/>
        </authorList>
    </citation>
    <scope>IDENTIFICATION</scope>
    <source>
        <strain evidence="1">STECLA/ALBI9_A</strain>
    </source>
</reference>
<evidence type="ECO:0000313" key="1">
    <source>
        <dbReference type="EnsemblMetazoa" id="AALB014460-PA"/>
    </source>
</evidence>